<keyword evidence="8 10" id="KW-0472">Membrane</keyword>
<gene>
    <name evidence="13" type="ORF">C8N35_110164</name>
</gene>
<evidence type="ECO:0000256" key="3">
    <source>
        <dbReference type="ARBA" id="ARBA00022448"/>
    </source>
</evidence>
<dbReference type="GO" id="GO:1990961">
    <property type="term" value="P:xenobiotic detoxification by transmembrane export across the plasma membrane"/>
    <property type="evidence" value="ECO:0007669"/>
    <property type="project" value="UniProtKB-ARBA"/>
</dbReference>
<evidence type="ECO:0000256" key="4">
    <source>
        <dbReference type="ARBA" id="ARBA00022475"/>
    </source>
</evidence>
<dbReference type="Pfam" id="PF25885">
    <property type="entry name" value="HH_EMRA"/>
    <property type="match status" value="1"/>
</dbReference>
<dbReference type="InterPro" id="IPR058633">
    <property type="entry name" value="EmrA/FarA_HH"/>
</dbReference>
<dbReference type="EMBL" id="QAYG01000010">
    <property type="protein sequence ID" value="PTW57685.1"/>
    <property type="molecule type" value="Genomic_DNA"/>
</dbReference>
<dbReference type="GO" id="GO:0015721">
    <property type="term" value="P:bile acid and bile salt transport"/>
    <property type="evidence" value="ECO:0007669"/>
    <property type="project" value="UniProtKB-ARBA"/>
</dbReference>
<keyword evidence="7 10" id="KW-1133">Transmembrane helix</keyword>
<dbReference type="GO" id="GO:0005886">
    <property type="term" value="C:plasma membrane"/>
    <property type="evidence" value="ECO:0007669"/>
    <property type="project" value="UniProtKB-SubCell"/>
</dbReference>
<dbReference type="InterPro" id="IPR058634">
    <property type="entry name" value="AaeA-lik-b-barrel"/>
</dbReference>
<accession>A0A2T5V1Q5</accession>
<feature type="coiled-coil region" evidence="9">
    <location>
        <begin position="182"/>
        <end position="209"/>
    </location>
</feature>
<name>A0A2T5V1Q5_9HYPH</name>
<reference evidence="13 14" key="1">
    <citation type="submission" date="2018-04" db="EMBL/GenBank/DDBJ databases">
        <title>Genomic Encyclopedia of Archaeal and Bacterial Type Strains, Phase II (KMG-II): from individual species to whole genera.</title>
        <authorList>
            <person name="Goeker M."/>
        </authorList>
    </citation>
    <scope>NUCLEOTIDE SEQUENCE [LARGE SCALE GENOMIC DNA]</scope>
    <source>
        <strain evidence="13 14">DSM 23382</strain>
    </source>
</reference>
<evidence type="ECO:0000256" key="6">
    <source>
        <dbReference type="ARBA" id="ARBA00022692"/>
    </source>
</evidence>
<evidence type="ECO:0000259" key="12">
    <source>
        <dbReference type="Pfam" id="PF25963"/>
    </source>
</evidence>
<protein>
    <submittedName>
        <fullName evidence="13">Membrane fusion protein (Multidrug efflux system)</fullName>
    </submittedName>
</protein>
<organism evidence="13 14">
    <name type="scientific">Breoghania corrubedonensis</name>
    <dbReference type="NCBI Taxonomy" id="665038"/>
    <lineage>
        <taxon>Bacteria</taxon>
        <taxon>Pseudomonadati</taxon>
        <taxon>Pseudomonadota</taxon>
        <taxon>Alphaproteobacteria</taxon>
        <taxon>Hyphomicrobiales</taxon>
        <taxon>Stappiaceae</taxon>
        <taxon>Breoghania</taxon>
    </lineage>
</organism>
<comment type="similarity">
    <text evidence="2">Belongs to the membrane fusion protein (MFP) (TC 8.A.1) family.</text>
</comment>
<evidence type="ECO:0000313" key="14">
    <source>
        <dbReference type="Proteomes" id="UP000244081"/>
    </source>
</evidence>
<keyword evidence="9" id="KW-0175">Coiled coil</keyword>
<comment type="subcellular location">
    <subcellularLocation>
        <location evidence="1">Cell inner membrane</location>
        <topology evidence="1">Single-pass membrane protein</topology>
    </subcellularLocation>
</comment>
<keyword evidence="4" id="KW-1003">Cell membrane</keyword>
<keyword evidence="5" id="KW-0997">Cell inner membrane</keyword>
<comment type="caution">
    <text evidence="13">The sequence shown here is derived from an EMBL/GenBank/DDBJ whole genome shotgun (WGS) entry which is preliminary data.</text>
</comment>
<evidence type="ECO:0000256" key="1">
    <source>
        <dbReference type="ARBA" id="ARBA00004377"/>
    </source>
</evidence>
<feature type="domain" description="p-hydroxybenzoic acid efflux pump subunit AaeA-like beta-barrel" evidence="12">
    <location>
        <begin position="289"/>
        <end position="381"/>
    </location>
</feature>
<dbReference type="Gene3D" id="2.40.30.170">
    <property type="match status" value="1"/>
</dbReference>
<proteinExistence type="inferred from homology"/>
<evidence type="ECO:0000256" key="7">
    <source>
        <dbReference type="ARBA" id="ARBA00022989"/>
    </source>
</evidence>
<dbReference type="GO" id="GO:0046677">
    <property type="term" value="P:response to antibiotic"/>
    <property type="evidence" value="ECO:0007669"/>
    <property type="project" value="UniProtKB-ARBA"/>
</dbReference>
<sequence>MNDMSKIKPGEEVDIDAALANRARRAKRGKMFLGLVAVIIAGGGGYYAYDVLYASKHAITDNAYVGADIAPVTPLVAAPVAEVLVGDTQHVKKGDILVRLDDTDAKLHLAATEAAYQSAVRRVKSYEANDRALTAQIRGRAADQAHAHAGLASAQAAFDKAKVDYDRRQALAGNGSVSGDELTAAEAAFQTARADLDAAKATLDAARAARDASEGAQAANAALIDNVSADQNPEVLAAKAARDQAQVDLDRTVLRAPVDGVVSQRQVQVGQRVQPGMTLMVVVPIGKAYVDANYKEVQLAHVRKGQKVSLVSDLYGSDVEFHGTVVGFSGGTGSAFSMVPAQNATGNWIKVVQRLPVRIALDPRELEAHPLEVGLSMTADIHLKD</sequence>
<dbReference type="PRINTS" id="PR01490">
    <property type="entry name" value="RTXTOXIND"/>
</dbReference>
<dbReference type="PANTHER" id="PTHR30386">
    <property type="entry name" value="MEMBRANE FUSION SUBUNIT OF EMRAB-TOLC MULTIDRUG EFFLUX PUMP"/>
    <property type="match status" value="1"/>
</dbReference>
<dbReference type="Gene3D" id="1.10.287.470">
    <property type="entry name" value="Helix hairpin bin"/>
    <property type="match status" value="1"/>
</dbReference>
<feature type="transmembrane region" description="Helical" evidence="10">
    <location>
        <begin position="31"/>
        <end position="49"/>
    </location>
</feature>
<evidence type="ECO:0000256" key="10">
    <source>
        <dbReference type="SAM" id="Phobius"/>
    </source>
</evidence>
<keyword evidence="3" id="KW-0813">Transport</keyword>
<dbReference type="SUPFAM" id="SSF111369">
    <property type="entry name" value="HlyD-like secretion proteins"/>
    <property type="match status" value="2"/>
</dbReference>
<dbReference type="FunFam" id="2.40.30.170:FF:000003">
    <property type="entry name" value="Multidrug resistance protein A"/>
    <property type="match status" value="1"/>
</dbReference>
<evidence type="ECO:0000313" key="13">
    <source>
        <dbReference type="EMBL" id="PTW57685.1"/>
    </source>
</evidence>
<dbReference type="Pfam" id="PF25963">
    <property type="entry name" value="Beta-barrel_AAEA"/>
    <property type="match status" value="1"/>
</dbReference>
<evidence type="ECO:0000256" key="5">
    <source>
        <dbReference type="ARBA" id="ARBA00022519"/>
    </source>
</evidence>
<dbReference type="Proteomes" id="UP000244081">
    <property type="component" value="Unassembled WGS sequence"/>
</dbReference>
<evidence type="ECO:0000259" key="11">
    <source>
        <dbReference type="Pfam" id="PF25885"/>
    </source>
</evidence>
<evidence type="ECO:0000256" key="9">
    <source>
        <dbReference type="SAM" id="Coils"/>
    </source>
</evidence>
<evidence type="ECO:0000256" key="8">
    <source>
        <dbReference type="ARBA" id="ARBA00023136"/>
    </source>
</evidence>
<dbReference type="PANTHER" id="PTHR30386:SF19">
    <property type="entry name" value="MULTIDRUG EXPORT PROTEIN EMRA-RELATED"/>
    <property type="match status" value="1"/>
</dbReference>
<keyword evidence="6 10" id="KW-0812">Transmembrane</keyword>
<feature type="domain" description="Multidrug export protein EmrA/FarA alpha-helical hairpin" evidence="11">
    <location>
        <begin position="103"/>
        <end position="209"/>
    </location>
</feature>
<dbReference type="AlphaFoldDB" id="A0A2T5V1Q5"/>
<dbReference type="InterPro" id="IPR050739">
    <property type="entry name" value="MFP"/>
</dbReference>
<keyword evidence="14" id="KW-1185">Reference proteome</keyword>
<evidence type="ECO:0000256" key="2">
    <source>
        <dbReference type="ARBA" id="ARBA00009477"/>
    </source>
</evidence>